<feature type="chain" id="PRO_5015539450" description="Ig-like domain-containing protein" evidence="2">
    <location>
        <begin position="21"/>
        <end position="305"/>
    </location>
</feature>
<dbReference type="AlphaFoldDB" id="A0A2U1CBZ4"/>
<protein>
    <recommendedName>
        <fullName evidence="5">Ig-like domain-containing protein</fullName>
    </recommendedName>
</protein>
<gene>
    <name evidence="3" type="ORF">C7373_10418</name>
</gene>
<dbReference type="GeneID" id="93228766"/>
<dbReference type="OrthoDB" id="1853982at2"/>
<feature type="transmembrane region" description="Helical" evidence="1">
    <location>
        <begin position="273"/>
        <end position="295"/>
    </location>
</feature>
<sequence length="305" mass="32502">MKRLLTLLASALILSSVVFAAEGAASETSPPPETVPDIYPVEVVETQAGDYRRIEKVYLLESGTDPAAIPTLDFQREGYGYALLDLLREDQTETETREHTETVTIDSETKDMSAILEKLEASMELTTDDGFTGTLDLDPKSITVEAAGYQSSTRIVSATRTYPGLSDADTALLPKSTVENGRTLELADVSWQTVPGGNDTLPPTYTATAVYSGTASSRSATGYTVTASYTGELMCTVSGAVRYTAVFAGAPLEPLEEAAQDISETPAQLAVHYGLPALAVASALVLAGLGLHHLIKWRNGRRYAA</sequence>
<keyword evidence="1" id="KW-0812">Transmembrane</keyword>
<organism evidence="3 4">
    <name type="scientific">Intestinimonas butyriciproducens</name>
    <dbReference type="NCBI Taxonomy" id="1297617"/>
    <lineage>
        <taxon>Bacteria</taxon>
        <taxon>Bacillati</taxon>
        <taxon>Bacillota</taxon>
        <taxon>Clostridia</taxon>
        <taxon>Eubacteriales</taxon>
        <taxon>Intestinimonas</taxon>
    </lineage>
</organism>
<keyword evidence="2" id="KW-0732">Signal</keyword>
<accession>A0A2U1CBZ4</accession>
<evidence type="ECO:0000313" key="4">
    <source>
        <dbReference type="Proteomes" id="UP000245778"/>
    </source>
</evidence>
<evidence type="ECO:0008006" key="5">
    <source>
        <dbReference type="Google" id="ProtNLM"/>
    </source>
</evidence>
<evidence type="ECO:0000256" key="1">
    <source>
        <dbReference type="SAM" id="Phobius"/>
    </source>
</evidence>
<feature type="signal peptide" evidence="2">
    <location>
        <begin position="1"/>
        <end position="20"/>
    </location>
</feature>
<dbReference type="RefSeq" id="WP_116721938.1">
    <property type="nucleotide sequence ID" value="NZ_CP011524.1"/>
</dbReference>
<keyword evidence="1" id="KW-1133">Transmembrane helix</keyword>
<dbReference type="EMBL" id="QEKK01000004">
    <property type="protein sequence ID" value="PVY58425.1"/>
    <property type="molecule type" value="Genomic_DNA"/>
</dbReference>
<dbReference type="Proteomes" id="UP000245778">
    <property type="component" value="Unassembled WGS sequence"/>
</dbReference>
<name>A0A2U1CBZ4_9FIRM</name>
<keyword evidence="1" id="KW-0472">Membrane</keyword>
<evidence type="ECO:0000313" key="3">
    <source>
        <dbReference type="EMBL" id="PVY58425.1"/>
    </source>
</evidence>
<reference evidence="3 4" key="1">
    <citation type="submission" date="2018-04" db="EMBL/GenBank/DDBJ databases">
        <title>Genomic Encyclopedia of Type Strains, Phase IV (KMG-IV): sequencing the most valuable type-strain genomes for metagenomic binning, comparative biology and taxonomic classification.</title>
        <authorList>
            <person name="Goeker M."/>
        </authorList>
    </citation>
    <scope>NUCLEOTIDE SEQUENCE [LARGE SCALE GENOMIC DNA]</scope>
    <source>
        <strain evidence="3 4">DSM 26588</strain>
    </source>
</reference>
<comment type="caution">
    <text evidence="3">The sequence shown here is derived from an EMBL/GenBank/DDBJ whole genome shotgun (WGS) entry which is preliminary data.</text>
</comment>
<evidence type="ECO:0000256" key="2">
    <source>
        <dbReference type="SAM" id="SignalP"/>
    </source>
</evidence>
<proteinExistence type="predicted"/>